<keyword evidence="5" id="KW-1185">Reference proteome</keyword>
<dbReference type="EMBL" id="JBGOOL010000109">
    <property type="protein sequence ID" value="MEZ8055878.1"/>
    <property type="molecule type" value="Genomic_DNA"/>
</dbReference>
<dbReference type="AlphaFoldDB" id="A0A1C3J2N5"/>
<keyword evidence="1" id="KW-0472">Membrane</keyword>
<reference evidence="2 5" key="3">
    <citation type="submission" date="2024-06" db="EMBL/GenBank/DDBJ databases">
        <authorList>
            <person name="Steensen K."/>
            <person name="Seneca J."/>
            <person name="Bartlau N."/>
            <person name="Yu A.X."/>
            <person name="Polz M.F."/>
        </authorList>
    </citation>
    <scope>NUCLEOTIDE SEQUENCE [LARGE SCALE GENOMIC DNA]</scope>
    <source>
        <strain evidence="2 5">1F9</strain>
    </source>
</reference>
<reference evidence="3" key="1">
    <citation type="submission" date="2016-06" db="EMBL/GenBank/DDBJ databases">
        <authorList>
            <person name="Kjaerup R.B."/>
            <person name="Dalgaard T.S."/>
            <person name="Juul-Madsen H.R."/>
        </authorList>
    </citation>
    <scope>NUCLEOTIDE SEQUENCE [LARGE SCALE GENOMIC DNA]</scope>
    <source>
        <strain evidence="3">CECT 7223</strain>
    </source>
</reference>
<gene>
    <name evidence="2" type="ORF">ACED57_22485</name>
    <name evidence="3" type="ORF">VAT7223_03959</name>
</gene>
<evidence type="ECO:0000256" key="1">
    <source>
        <dbReference type="SAM" id="Phobius"/>
    </source>
</evidence>
<keyword evidence="1" id="KW-0812">Transmembrane</keyword>
<keyword evidence="1" id="KW-1133">Transmembrane helix</keyword>
<evidence type="ECO:0000313" key="2">
    <source>
        <dbReference type="EMBL" id="MEZ8055878.1"/>
    </source>
</evidence>
<name>A0A1C3J2N5_9VIBR</name>
<evidence type="ECO:0000313" key="4">
    <source>
        <dbReference type="Proteomes" id="UP000092876"/>
    </source>
</evidence>
<accession>A0A1C3J2N5</accession>
<proteinExistence type="predicted"/>
<dbReference type="Proteomes" id="UP001569175">
    <property type="component" value="Unassembled WGS sequence"/>
</dbReference>
<protein>
    <submittedName>
        <fullName evidence="3">Uncharacterized protein</fullName>
    </submittedName>
</protein>
<evidence type="ECO:0000313" key="3">
    <source>
        <dbReference type="EMBL" id="SBS67923.1"/>
    </source>
</evidence>
<organism evidence="3 4">
    <name type="scientific">Vibrio atlanticus</name>
    <dbReference type="NCBI Taxonomy" id="693153"/>
    <lineage>
        <taxon>Bacteria</taxon>
        <taxon>Pseudomonadati</taxon>
        <taxon>Pseudomonadota</taxon>
        <taxon>Gammaproteobacteria</taxon>
        <taxon>Vibrionales</taxon>
        <taxon>Vibrionaceae</taxon>
        <taxon>Vibrio</taxon>
    </lineage>
</organism>
<dbReference type="Proteomes" id="UP000092876">
    <property type="component" value="Unassembled WGS sequence"/>
</dbReference>
<dbReference type="RefSeq" id="WP_083994638.1">
    <property type="nucleotide sequence ID" value="NZ_AP025461.1"/>
</dbReference>
<sequence length="133" mass="14900">MDSIQNNTEKTDMLEKVERVVLINGLEYEVSGNVLNLKLGRAGGKVKIKYDYGTNSYVYNCNEYAIGFSSLIFFVLSFNTLYQVDHQAWSGYVAGLMFAGAIFNLIQLVLSHVQMLDIKAQLREVGIYLKSGA</sequence>
<feature type="transmembrane region" description="Helical" evidence="1">
    <location>
        <begin position="64"/>
        <end position="82"/>
    </location>
</feature>
<evidence type="ECO:0000313" key="5">
    <source>
        <dbReference type="Proteomes" id="UP001569175"/>
    </source>
</evidence>
<reference evidence="4" key="2">
    <citation type="submission" date="2016-06" db="EMBL/GenBank/DDBJ databases">
        <authorList>
            <person name="Rodrigo-Torres Lidia"/>
            <person name="Arahal R.David."/>
        </authorList>
    </citation>
    <scope>NUCLEOTIDE SEQUENCE [LARGE SCALE GENOMIC DNA]</scope>
    <source>
        <strain evidence="4">CECT 7223</strain>
    </source>
</reference>
<feature type="transmembrane region" description="Helical" evidence="1">
    <location>
        <begin position="88"/>
        <end position="110"/>
    </location>
</feature>
<dbReference type="GeneID" id="94234646"/>
<dbReference type="EMBL" id="FLQP01000074">
    <property type="protein sequence ID" value="SBS67923.1"/>
    <property type="molecule type" value="Genomic_DNA"/>
</dbReference>